<dbReference type="Gene3D" id="1.10.3330.10">
    <property type="entry name" value="Oxo-4-hydroxy-4-carboxy-5-ureidoimidazoline decarboxylase"/>
    <property type="match status" value="1"/>
</dbReference>
<name>A0A3S0XZ61_9GAMM</name>
<evidence type="ECO:0000313" key="8">
    <source>
        <dbReference type="EMBL" id="RUR33820.1"/>
    </source>
</evidence>
<dbReference type="EMBL" id="RZHF01000005">
    <property type="protein sequence ID" value="RUR33820.1"/>
    <property type="molecule type" value="Genomic_DNA"/>
</dbReference>
<evidence type="ECO:0000259" key="7">
    <source>
        <dbReference type="Pfam" id="PF09349"/>
    </source>
</evidence>
<dbReference type="SUPFAM" id="SSF158694">
    <property type="entry name" value="UraD-Like"/>
    <property type="match status" value="1"/>
</dbReference>
<dbReference type="UniPathway" id="UPA00394">
    <property type="reaction ID" value="UER00652"/>
</dbReference>
<keyword evidence="4" id="KW-0659">Purine metabolism</keyword>
<keyword evidence="5" id="KW-0210">Decarboxylase</keyword>
<evidence type="ECO:0000256" key="2">
    <source>
        <dbReference type="ARBA" id="ARBA00004754"/>
    </source>
</evidence>
<dbReference type="Proteomes" id="UP000287023">
    <property type="component" value="Unassembled WGS sequence"/>
</dbReference>
<dbReference type="GO" id="GO:0019628">
    <property type="term" value="P:urate catabolic process"/>
    <property type="evidence" value="ECO:0007669"/>
    <property type="project" value="UniProtKB-UniPathway"/>
</dbReference>
<dbReference type="PANTHER" id="PTHR43466:SF1">
    <property type="entry name" value="2-OXO-4-HYDROXY-4-CARBOXY-5-UREIDOIMIDAZOLINE DECARBOXYLASE-RELATED"/>
    <property type="match status" value="1"/>
</dbReference>
<evidence type="ECO:0000256" key="6">
    <source>
        <dbReference type="ARBA" id="ARBA00023239"/>
    </source>
</evidence>
<feature type="domain" description="Oxo-4-hydroxy-4-carboxy-5-ureidoimidazoline decarboxylase" evidence="7">
    <location>
        <begin position="16"/>
        <end position="173"/>
    </location>
</feature>
<dbReference type="AlphaFoldDB" id="A0A3S0XZ61"/>
<dbReference type="GO" id="GO:0051997">
    <property type="term" value="F:2-oxo-4-hydroxy-4-carboxy-5-ureidoimidazoline decarboxylase activity"/>
    <property type="evidence" value="ECO:0007669"/>
    <property type="project" value="UniProtKB-EC"/>
</dbReference>
<evidence type="ECO:0000313" key="9">
    <source>
        <dbReference type="Proteomes" id="UP000287023"/>
    </source>
</evidence>
<proteinExistence type="predicted"/>
<comment type="catalytic activity">
    <reaction evidence="1">
        <text>5-hydroxy-2-oxo-4-ureido-2,5-dihydro-1H-imidazole-5-carboxylate + H(+) = (S)-allantoin + CO2</text>
        <dbReference type="Rhea" id="RHEA:26301"/>
        <dbReference type="ChEBI" id="CHEBI:15378"/>
        <dbReference type="ChEBI" id="CHEBI:15678"/>
        <dbReference type="ChEBI" id="CHEBI:16526"/>
        <dbReference type="ChEBI" id="CHEBI:58639"/>
        <dbReference type="EC" id="4.1.1.97"/>
    </reaction>
</comment>
<dbReference type="PANTHER" id="PTHR43466">
    <property type="entry name" value="2-OXO-4-HYDROXY-4-CARBOXY-5-UREIDOIMIDAZOLINE DECARBOXYLASE-RELATED"/>
    <property type="match status" value="1"/>
</dbReference>
<accession>A0A3S0XZ61</accession>
<comment type="caution">
    <text evidence="8">The sequence shown here is derived from an EMBL/GenBank/DDBJ whole genome shotgun (WGS) entry which is preliminary data.</text>
</comment>
<protein>
    <recommendedName>
        <fullName evidence="3">2-oxo-4-hydroxy-4-carboxy-5-ureidoimidazoline decarboxylase</fullName>
        <ecNumber evidence="3">4.1.1.97</ecNumber>
    </recommendedName>
</protein>
<dbReference type="GO" id="GO:0000255">
    <property type="term" value="P:allantoin metabolic process"/>
    <property type="evidence" value="ECO:0007669"/>
    <property type="project" value="InterPro"/>
</dbReference>
<comment type="pathway">
    <text evidence="2">Purine metabolism; urate degradation; (S)-allantoin from urate: step 3/3.</text>
</comment>
<dbReference type="RefSeq" id="WP_127060430.1">
    <property type="nucleotide sequence ID" value="NZ_RZHF01000005.1"/>
</dbReference>
<gene>
    <name evidence="8" type="primary">uraD</name>
    <name evidence="8" type="ORF">ELY38_05170</name>
</gene>
<dbReference type="InterPro" id="IPR018020">
    <property type="entry name" value="OHCU_decarboxylase"/>
</dbReference>
<dbReference type="EC" id="4.1.1.97" evidence="3"/>
<sequence>MSSDTARLLLDPRPSQLSQDEFVAHYGDIYEHSPWVAETAWQQGLNEAHDAPEVLAIKMGHILQQAPSEQQIAVIQAHPDLAGKTAMAGKLTQDSTREQAGAGLDQCSPEEFAHFEALNDAYKKKFGFPFVIAVKGLDRHAIVAAFEKRLNNKVVTERETAIEQIIRIARFRLTARAMGK</sequence>
<reference evidence="8 9" key="1">
    <citation type="submission" date="2018-12" db="EMBL/GenBank/DDBJ databases">
        <title>three novel Halomonas strain isolated from plants.</title>
        <authorList>
            <person name="Sun C."/>
        </authorList>
    </citation>
    <scope>NUCLEOTIDE SEQUENCE [LARGE SCALE GENOMIC DNA]</scope>
    <source>
        <strain evidence="8 9">JCM 18142</strain>
    </source>
</reference>
<dbReference type="OrthoDB" id="9800909at2"/>
<dbReference type="NCBIfam" id="TIGR03164">
    <property type="entry name" value="UHCUDC"/>
    <property type="match status" value="1"/>
</dbReference>
<dbReference type="InterPro" id="IPR017580">
    <property type="entry name" value="OHCU_decarboxylase-1"/>
</dbReference>
<keyword evidence="9" id="KW-1185">Reference proteome</keyword>
<keyword evidence="6 8" id="KW-0456">Lyase</keyword>
<dbReference type="GO" id="GO:0006144">
    <property type="term" value="P:purine nucleobase metabolic process"/>
    <property type="evidence" value="ECO:0007669"/>
    <property type="project" value="UniProtKB-KW"/>
</dbReference>
<evidence type="ECO:0000256" key="1">
    <source>
        <dbReference type="ARBA" id="ARBA00001163"/>
    </source>
</evidence>
<dbReference type="InterPro" id="IPR036778">
    <property type="entry name" value="OHCU_decarboxylase_sf"/>
</dbReference>
<dbReference type="Pfam" id="PF09349">
    <property type="entry name" value="OHCU_decarbox"/>
    <property type="match status" value="1"/>
</dbReference>
<evidence type="ECO:0000256" key="5">
    <source>
        <dbReference type="ARBA" id="ARBA00022793"/>
    </source>
</evidence>
<evidence type="ECO:0000256" key="4">
    <source>
        <dbReference type="ARBA" id="ARBA00022631"/>
    </source>
</evidence>
<organism evidence="8 9">
    <name type="scientific">Vreelandella nanhaiensis</name>
    <dbReference type="NCBI Taxonomy" id="1258546"/>
    <lineage>
        <taxon>Bacteria</taxon>
        <taxon>Pseudomonadati</taxon>
        <taxon>Pseudomonadota</taxon>
        <taxon>Gammaproteobacteria</taxon>
        <taxon>Oceanospirillales</taxon>
        <taxon>Halomonadaceae</taxon>
        <taxon>Vreelandella</taxon>
    </lineage>
</organism>
<evidence type="ECO:0000256" key="3">
    <source>
        <dbReference type="ARBA" id="ARBA00012257"/>
    </source>
</evidence>